<comment type="function">
    <text evidence="1">Catalyzes the hydroxylation of the N(6)-(4-aminobutyl)-L-lysine intermediate produced by deoxyhypusine synthase/DHPS on a critical lysine of the eukaryotic translation initiation factor 5A/eIF-5A. This is the second step of the post-translational modification of that lysine into an unusual amino acid residue named hypusine. Hypusination is unique to mature eIF-5A factor and is essential for its function.</text>
</comment>
<dbReference type="PANTHER" id="PTHR12697">
    <property type="entry name" value="PBS LYASE HEAT-LIKE PROTEIN"/>
    <property type="match status" value="1"/>
</dbReference>
<dbReference type="Proteomes" id="UP000663887">
    <property type="component" value="Unassembled WGS sequence"/>
</dbReference>
<reference evidence="4" key="1">
    <citation type="submission" date="2021-02" db="EMBL/GenBank/DDBJ databases">
        <authorList>
            <person name="Nowell W R."/>
        </authorList>
    </citation>
    <scope>NUCLEOTIDE SEQUENCE</scope>
</reference>
<gene>
    <name evidence="4" type="ORF">XDN619_LOCUS8011</name>
</gene>
<organism evidence="4 5">
    <name type="scientific">Rotaria magnacalcarata</name>
    <dbReference type="NCBI Taxonomy" id="392030"/>
    <lineage>
        <taxon>Eukaryota</taxon>
        <taxon>Metazoa</taxon>
        <taxon>Spiralia</taxon>
        <taxon>Gnathifera</taxon>
        <taxon>Rotifera</taxon>
        <taxon>Eurotatoria</taxon>
        <taxon>Bdelloidea</taxon>
        <taxon>Philodinida</taxon>
        <taxon>Philodinidae</taxon>
        <taxon>Rotaria</taxon>
    </lineage>
</organism>
<feature type="repeat" description="HEAT" evidence="2">
    <location>
        <begin position="805"/>
        <end position="842"/>
    </location>
</feature>
<dbReference type="PROSITE" id="PS50077">
    <property type="entry name" value="HEAT_REPEAT"/>
    <property type="match status" value="3"/>
</dbReference>
<dbReference type="InterPro" id="IPR021133">
    <property type="entry name" value="HEAT_type_2"/>
</dbReference>
<dbReference type="InterPro" id="IPR004155">
    <property type="entry name" value="PBS_lyase_HEAT"/>
</dbReference>
<dbReference type="Gene3D" id="1.20.930.20">
    <property type="entry name" value="Adaptor protein Cbl, N-terminal domain"/>
    <property type="match status" value="1"/>
</dbReference>
<dbReference type="SMART" id="SM00567">
    <property type="entry name" value="EZ_HEAT"/>
    <property type="match status" value="10"/>
</dbReference>
<protein>
    <recommendedName>
        <fullName evidence="3">NACHT domain-containing protein</fullName>
    </recommendedName>
</protein>
<dbReference type="GO" id="GO:0007166">
    <property type="term" value="P:cell surface receptor signaling pathway"/>
    <property type="evidence" value="ECO:0007669"/>
    <property type="project" value="InterPro"/>
</dbReference>
<dbReference type="PANTHER" id="PTHR12697:SF5">
    <property type="entry name" value="DEOXYHYPUSINE HYDROXYLASE"/>
    <property type="match status" value="1"/>
</dbReference>
<dbReference type="SUPFAM" id="SSF48371">
    <property type="entry name" value="ARM repeat"/>
    <property type="match status" value="1"/>
</dbReference>
<dbReference type="Pfam" id="PF13646">
    <property type="entry name" value="HEAT_2"/>
    <property type="match status" value="1"/>
</dbReference>
<evidence type="ECO:0000256" key="1">
    <source>
        <dbReference type="ARBA" id="ARBA00045876"/>
    </source>
</evidence>
<dbReference type="Gene3D" id="1.25.10.10">
    <property type="entry name" value="Leucine-rich Repeat Variant"/>
    <property type="match status" value="3"/>
</dbReference>
<dbReference type="CDD" id="cd21037">
    <property type="entry name" value="MLKL_NTD"/>
    <property type="match status" value="1"/>
</dbReference>
<dbReference type="Pfam" id="PF01602">
    <property type="entry name" value="Adaptin_N"/>
    <property type="match status" value="1"/>
</dbReference>
<dbReference type="InterPro" id="IPR059179">
    <property type="entry name" value="MLKL-like_MCAfunc"/>
</dbReference>
<feature type="domain" description="NACHT" evidence="3">
    <location>
        <begin position="276"/>
        <end position="405"/>
    </location>
</feature>
<dbReference type="InterPro" id="IPR054000">
    <property type="entry name" value="MLKL_N"/>
</dbReference>
<dbReference type="InterPro" id="IPR027417">
    <property type="entry name" value="P-loop_NTPase"/>
</dbReference>
<evidence type="ECO:0000259" key="3">
    <source>
        <dbReference type="PROSITE" id="PS50837"/>
    </source>
</evidence>
<name>A0A816PGF1_9BILA</name>
<dbReference type="GO" id="GO:0016491">
    <property type="term" value="F:oxidoreductase activity"/>
    <property type="evidence" value="ECO:0007669"/>
    <property type="project" value="TreeGrafter"/>
</dbReference>
<dbReference type="Pfam" id="PF05729">
    <property type="entry name" value="NACHT"/>
    <property type="match status" value="1"/>
</dbReference>
<dbReference type="GO" id="GO:0006886">
    <property type="term" value="P:intracellular protein transport"/>
    <property type="evidence" value="ECO:0007669"/>
    <property type="project" value="InterPro"/>
</dbReference>
<dbReference type="Gene3D" id="3.40.50.300">
    <property type="entry name" value="P-loop containing nucleotide triphosphate hydrolases"/>
    <property type="match status" value="1"/>
</dbReference>
<sequence length="1321" mass="150025">MVDTALSVIPAIVNLGIKIYDAFEKKKENSEECKHLIVHIESIRDQLDYLKKVTRDQEKSLEQELCTLKDRLKECEKFIDQFGKKWLLTKLVFNQGQNDELKTLNVHLDSCQKQLHYKMTLIFEDYRQNDTQTIINRLDKVTAAIQEMPHNVKRLLSDQRPCTPTSTHEQINIIDQVKNKYTTKTNSGIKRMVNEEESFPIEQSYINLAIVDAKDQQEKEKMLQEQDQKMKEREKQKDFNLEKQHGEIIGTYEEIYGHKTSIDVENIFQQCKDQIKKVLVLGRAGIGKSTFCQYVTYRWAKGELWSEYKLVILIRLRRLTDNRYPPRKEGKEYSLIDLVKKEYSPCEDLSAEQTQHFKELCKNRQVLWILDGYDEFAQNIPEQLKDVFDHVRETQHHILTSRPYAIKSSYDVKLEITGFTNDNIVKYVEQFFVQITKEINNDSSVTKKLLRLLKSNSSIWGVAHIPVNLELICSLWSNNDWTETTVLTITVLYDNIIEWQCKRHLARQNIEHKHMTKQAVYKRCDVELQFLERLAFKAMDYNKIMLTPAILIEAENDIGCCDVDLEQLLKMGILKSYDDKAIGTQNQTEKQHYFVHLSFQEHLAARHLLSILMSTDKVKAINFINNNKYNQRFHFVFVFASGLLSQSHYKSCIESFWSTVQGEPIDLVGVKHIQLTIACIDELINGTLDFPQRAQLIKSITHWLEYCALHNAKALKTHIIQSLQQTNVLLKTTIIQNTFPQLLQSNEPVEKRNIYDFIKQLSIAEPTEKFKNKILADIAEPDSYIRMNVCQVLGNFGESTATNDVIAALINATRDEDSDVRSAACEALGKLGEKAATNEAIAALINATRDEDFLVQMGASEAFRKLAEKAANNEVVAALLNVMRDEESYFRIGACEALGELVLDNAMHDEDSYVRMRACEAFRNLAENAATNEVIAALINATRDKDSHVRWKACEALGELGEKAATNEVVAALLNARRDKDSYVQLGASEAFRNLAEKAATNEVVAALLNAMRDEESYVRMGACEALGELGEKAATNEVIAALLNATRDKDYHVRREACQALGNLGGKAATNEVIATLINATRDEIYGVRWRACEALGNLGAKAAANEVIAALINATRNEDSDVRWKACEALGKLGEKAATYEVIAALMNATRDADSYGRREACQALRRLGENAATKEVINSLVNFIDIIGDSDDILVGDLVRFMWSSDGVGSLNFERVGKLCNCIRKSSEIHLTQIPSKRLMKLFLNSRNVNWLRLAAYVALLQGIAVTVCNSIVRIYDTKGVLPLEMSGPELGAIFTEVFTDQRREIEPNFSFGKESVS</sequence>
<dbReference type="InterPro" id="IPR036537">
    <property type="entry name" value="Adaptor_Cbl_N_dom_sf"/>
</dbReference>
<dbReference type="Pfam" id="PF22215">
    <property type="entry name" value="MLKL_N"/>
    <property type="match status" value="1"/>
</dbReference>
<feature type="repeat" description="HEAT" evidence="2">
    <location>
        <begin position="1004"/>
        <end position="1041"/>
    </location>
</feature>
<evidence type="ECO:0000313" key="5">
    <source>
        <dbReference type="Proteomes" id="UP000663887"/>
    </source>
</evidence>
<dbReference type="InterPro" id="IPR016024">
    <property type="entry name" value="ARM-type_fold"/>
</dbReference>
<dbReference type="InterPro" id="IPR011989">
    <property type="entry name" value="ARM-like"/>
</dbReference>
<dbReference type="SUPFAM" id="SSF52540">
    <property type="entry name" value="P-loop containing nucleoside triphosphate hydrolases"/>
    <property type="match status" value="1"/>
</dbReference>
<proteinExistence type="predicted"/>
<dbReference type="InterPro" id="IPR007111">
    <property type="entry name" value="NACHT_NTPase"/>
</dbReference>
<evidence type="ECO:0000256" key="2">
    <source>
        <dbReference type="PROSITE-ProRule" id="PRU00103"/>
    </source>
</evidence>
<dbReference type="GO" id="GO:0030117">
    <property type="term" value="C:membrane coat"/>
    <property type="evidence" value="ECO:0007669"/>
    <property type="project" value="InterPro"/>
</dbReference>
<dbReference type="PROSITE" id="PS50837">
    <property type="entry name" value="NACHT"/>
    <property type="match status" value="1"/>
</dbReference>
<dbReference type="InterPro" id="IPR002553">
    <property type="entry name" value="Clathrin/coatomer_adapt-like_N"/>
</dbReference>
<dbReference type="GO" id="GO:0016192">
    <property type="term" value="P:vesicle-mediated transport"/>
    <property type="evidence" value="ECO:0007669"/>
    <property type="project" value="InterPro"/>
</dbReference>
<accession>A0A816PGF1</accession>
<evidence type="ECO:0000313" key="4">
    <source>
        <dbReference type="EMBL" id="CAF2048217.1"/>
    </source>
</evidence>
<comment type="caution">
    <text evidence="4">The sequence shown here is derived from an EMBL/GenBank/DDBJ whole genome shotgun (WGS) entry which is preliminary data.</text>
</comment>
<feature type="repeat" description="HEAT" evidence="2">
    <location>
        <begin position="934"/>
        <end position="971"/>
    </location>
</feature>
<dbReference type="EMBL" id="CAJNRG010002526">
    <property type="protein sequence ID" value="CAF2048217.1"/>
    <property type="molecule type" value="Genomic_DNA"/>
</dbReference>